<feature type="region of interest" description="Disordered" evidence="2">
    <location>
        <begin position="334"/>
        <end position="482"/>
    </location>
</feature>
<sequence length="519" mass="59500">MGGTRLSFEDESAVVDSIERWIKHGHFPYHSLAKDAANAYCLNHHGYNQNRQNVTLGWQKGFWQRHPELAHHVENERKSFRLRGPHEDRRAWKFFQSFKETRQRLQVPDAHIYAMDDAGYVTTMYRKTNAVFLRPENPNSTSREERIFSSVIHCCSTQGKHLPPYIICRSQVPPQTKSFGQTKVFSNQSGWAEANHALDWLKNVFEPGTRPRARRETWRMLLISHRFRVIFPEFEQFCWHHKIACLCFPNSDQQFFNPIRNIVFGPMRKNYSDFMIKKLSDNNKNAIVLEVAAFVSWIQGEVASSSRMAEAADVWRSSCLVPLDETRLRNCLQGNRATAGPEDTGSNLDSRIDSEDTRVRRATTHSTSRTSVPLPTLASTDDFDRSSSPEYSPPSPRPSQGSPKCQQSDDSSESEDTQSGSGSESESISNSQPITPCKTPRPPKGPRARTPETDPTDSVMSAKEHRDTLDKCIDGTPRTKKRYRDDLILDRGDLEKENARLKERVKLLERFAVKMPRLE</sequence>
<evidence type="ECO:0000256" key="1">
    <source>
        <dbReference type="SAM" id="Coils"/>
    </source>
</evidence>
<feature type="coiled-coil region" evidence="1">
    <location>
        <begin position="484"/>
        <end position="511"/>
    </location>
</feature>
<dbReference type="Proteomes" id="UP001149079">
    <property type="component" value="Unassembled WGS sequence"/>
</dbReference>
<evidence type="ECO:0000313" key="4">
    <source>
        <dbReference type="EMBL" id="KAJ5142570.1"/>
    </source>
</evidence>
<feature type="compositionally biased region" description="Low complexity" evidence="2">
    <location>
        <begin position="398"/>
        <end position="409"/>
    </location>
</feature>
<dbReference type="RefSeq" id="XP_056524214.1">
    <property type="nucleotide sequence ID" value="XM_056662101.1"/>
</dbReference>
<feature type="compositionally biased region" description="Basic and acidic residues" evidence="2">
    <location>
        <begin position="462"/>
        <end position="473"/>
    </location>
</feature>
<evidence type="ECO:0000259" key="3">
    <source>
        <dbReference type="Pfam" id="PF03184"/>
    </source>
</evidence>
<evidence type="ECO:0000256" key="2">
    <source>
        <dbReference type="SAM" id="MobiDB-lite"/>
    </source>
</evidence>
<protein>
    <recommendedName>
        <fullName evidence="3">DDE-1 domain-containing protein</fullName>
    </recommendedName>
</protein>
<feature type="domain" description="DDE-1" evidence="3">
    <location>
        <begin position="149"/>
        <end position="298"/>
    </location>
</feature>
<dbReference type="AlphaFoldDB" id="A0A9W9HA09"/>
<dbReference type="InterPro" id="IPR004875">
    <property type="entry name" value="DDE_SF_endonuclease_dom"/>
</dbReference>
<keyword evidence="5" id="KW-1185">Reference proteome</keyword>
<evidence type="ECO:0000313" key="5">
    <source>
        <dbReference type="Proteomes" id="UP001149079"/>
    </source>
</evidence>
<dbReference type="GeneID" id="81401271"/>
<feature type="compositionally biased region" description="Basic and acidic residues" evidence="2">
    <location>
        <begin position="350"/>
        <end position="359"/>
    </location>
</feature>
<dbReference type="Pfam" id="PF03184">
    <property type="entry name" value="DDE_1"/>
    <property type="match status" value="1"/>
</dbReference>
<reference evidence="4" key="1">
    <citation type="submission" date="2022-11" db="EMBL/GenBank/DDBJ databases">
        <authorList>
            <person name="Petersen C."/>
        </authorList>
    </citation>
    <scope>NUCLEOTIDE SEQUENCE</scope>
    <source>
        <strain evidence="4">IBT 22155</strain>
    </source>
</reference>
<dbReference type="EMBL" id="JAPQKL010000002">
    <property type="protein sequence ID" value="KAJ5142570.1"/>
    <property type="molecule type" value="Genomic_DNA"/>
</dbReference>
<name>A0A9W9HA09_9EURO</name>
<keyword evidence="1" id="KW-0175">Coiled coil</keyword>
<reference evidence="4" key="2">
    <citation type="journal article" date="2023" name="IMA Fungus">
        <title>Comparative genomic study of the Penicillium genus elucidates a diverse pangenome and 15 lateral gene transfer events.</title>
        <authorList>
            <person name="Petersen C."/>
            <person name="Sorensen T."/>
            <person name="Nielsen M.R."/>
            <person name="Sondergaard T.E."/>
            <person name="Sorensen J.L."/>
            <person name="Fitzpatrick D.A."/>
            <person name="Frisvad J.C."/>
            <person name="Nielsen K.L."/>
        </authorList>
    </citation>
    <scope>NUCLEOTIDE SEQUENCE</scope>
    <source>
        <strain evidence="4">IBT 22155</strain>
    </source>
</reference>
<gene>
    <name evidence="4" type="ORF">N7515_001357</name>
</gene>
<proteinExistence type="predicted"/>
<organism evidence="4 5">
    <name type="scientific">Penicillium bovifimosum</name>
    <dbReference type="NCBI Taxonomy" id="126998"/>
    <lineage>
        <taxon>Eukaryota</taxon>
        <taxon>Fungi</taxon>
        <taxon>Dikarya</taxon>
        <taxon>Ascomycota</taxon>
        <taxon>Pezizomycotina</taxon>
        <taxon>Eurotiomycetes</taxon>
        <taxon>Eurotiomycetidae</taxon>
        <taxon>Eurotiales</taxon>
        <taxon>Aspergillaceae</taxon>
        <taxon>Penicillium</taxon>
    </lineage>
</organism>
<accession>A0A9W9HA09</accession>
<dbReference type="OrthoDB" id="4357141at2759"/>
<comment type="caution">
    <text evidence="4">The sequence shown here is derived from an EMBL/GenBank/DDBJ whole genome shotgun (WGS) entry which is preliminary data.</text>
</comment>
<feature type="compositionally biased region" description="Low complexity" evidence="2">
    <location>
        <begin position="417"/>
        <end position="432"/>
    </location>
</feature>
<dbReference type="GO" id="GO:0003676">
    <property type="term" value="F:nucleic acid binding"/>
    <property type="evidence" value="ECO:0007669"/>
    <property type="project" value="InterPro"/>
</dbReference>